<dbReference type="PANTHER" id="PTHR10845:SF192">
    <property type="entry name" value="DOUBLE HIT, ISOFORM B"/>
    <property type="match status" value="1"/>
</dbReference>
<dbReference type="FunFam" id="1.10.167.10:FF:000001">
    <property type="entry name" value="Putative regulator of g-protein signaling 12"/>
    <property type="match status" value="1"/>
</dbReference>
<dbReference type="AlphaFoldDB" id="A0A814LDR7"/>
<feature type="region of interest" description="Disordered" evidence="1">
    <location>
        <begin position="64"/>
        <end position="123"/>
    </location>
</feature>
<feature type="compositionally biased region" description="Low complexity" evidence="1">
    <location>
        <begin position="79"/>
        <end position="89"/>
    </location>
</feature>
<comment type="caution">
    <text evidence="3">The sequence shown here is derived from an EMBL/GenBank/DDBJ whole genome shotgun (WGS) entry which is preliminary data.</text>
</comment>
<sequence length="418" mass="47166">MESERHPPSSSSSSSLLSHHHDFSSLVSWPHHWQPESFEITTNNTSNIDSQMTQVVPEHVARAKVISGNNNSRKDKSTSQKSRSQRSNSATLSAISVTCDTDTSIRPRNNNRPQQPSSTKKSSLMFTASNNIAASRSTSALTNVSITPPNPFNNQQQQQQQRKTSMSTACEINIIHEKPNIISSASTMSIPNKHLIKTTTTTTTTTTGAVGGTLSSAKSLSIKHKSTSFDDHRSTRGIGKSVLEHLVFVFPENVRRILAGPKNLTVRTDEGRQPAEPIDLGEPPSIDELKSWSESFDKLMMSAAGRHYFREFLRSEYSEENFLFWMSCESLKNEQNPDIIEEKARLIYEDYISILSPKEVSLDSRVREVINKNMVEPSPHTFDEAQLQIYTLMHRDSYPRFINSHIYRRLIRNEDVKT</sequence>
<dbReference type="SMART" id="SM00315">
    <property type="entry name" value="RGS"/>
    <property type="match status" value="1"/>
</dbReference>
<evidence type="ECO:0000313" key="4">
    <source>
        <dbReference type="Proteomes" id="UP000663870"/>
    </source>
</evidence>
<dbReference type="CDD" id="cd08718">
    <property type="entry name" value="RGS_RZ-like"/>
    <property type="match status" value="1"/>
</dbReference>
<dbReference type="InterPro" id="IPR044926">
    <property type="entry name" value="RGS_subdomain_2"/>
</dbReference>
<dbReference type="Gene3D" id="1.10.167.10">
    <property type="entry name" value="Regulator of G-protein Signalling 4, domain 2"/>
    <property type="match status" value="1"/>
</dbReference>
<dbReference type="PROSITE" id="PS50132">
    <property type="entry name" value="RGS"/>
    <property type="match status" value="1"/>
</dbReference>
<feature type="domain" description="RGS" evidence="2">
    <location>
        <begin position="295"/>
        <end position="411"/>
    </location>
</feature>
<name>A0A814LDR7_9BILA</name>
<gene>
    <name evidence="3" type="ORF">JXQ802_LOCUS17218</name>
</gene>
<dbReference type="SUPFAM" id="SSF48097">
    <property type="entry name" value="Regulator of G-protein signaling, RGS"/>
    <property type="match status" value="1"/>
</dbReference>
<dbReference type="PRINTS" id="PR01301">
    <property type="entry name" value="RGSPROTEIN"/>
</dbReference>
<evidence type="ECO:0000256" key="1">
    <source>
        <dbReference type="SAM" id="MobiDB-lite"/>
    </source>
</evidence>
<evidence type="ECO:0000259" key="2">
    <source>
        <dbReference type="PROSITE" id="PS50132"/>
    </source>
</evidence>
<dbReference type="EMBL" id="CAJNOL010000432">
    <property type="protein sequence ID" value="CAF1061989.1"/>
    <property type="molecule type" value="Genomic_DNA"/>
</dbReference>
<organism evidence="3 4">
    <name type="scientific">Rotaria sordida</name>
    <dbReference type="NCBI Taxonomy" id="392033"/>
    <lineage>
        <taxon>Eukaryota</taxon>
        <taxon>Metazoa</taxon>
        <taxon>Spiralia</taxon>
        <taxon>Gnathifera</taxon>
        <taxon>Rotifera</taxon>
        <taxon>Eurotatoria</taxon>
        <taxon>Bdelloidea</taxon>
        <taxon>Philodinida</taxon>
        <taxon>Philodinidae</taxon>
        <taxon>Rotaria</taxon>
    </lineage>
</organism>
<dbReference type="Proteomes" id="UP000663870">
    <property type="component" value="Unassembled WGS sequence"/>
</dbReference>
<feature type="compositionally biased region" description="Polar residues" evidence="1">
    <location>
        <begin position="90"/>
        <end position="123"/>
    </location>
</feature>
<reference evidence="3" key="1">
    <citation type="submission" date="2021-02" db="EMBL/GenBank/DDBJ databases">
        <authorList>
            <person name="Nowell W R."/>
        </authorList>
    </citation>
    <scope>NUCLEOTIDE SEQUENCE</scope>
</reference>
<dbReference type="InterPro" id="IPR016137">
    <property type="entry name" value="RGS"/>
</dbReference>
<keyword evidence="4" id="KW-1185">Reference proteome</keyword>
<dbReference type="Pfam" id="PF00615">
    <property type="entry name" value="RGS"/>
    <property type="match status" value="1"/>
</dbReference>
<proteinExistence type="predicted"/>
<protein>
    <recommendedName>
        <fullName evidence="2">RGS domain-containing protein</fullName>
    </recommendedName>
</protein>
<feature type="region of interest" description="Disordered" evidence="1">
    <location>
        <begin position="142"/>
        <end position="164"/>
    </location>
</feature>
<accession>A0A814LDR7</accession>
<dbReference type="InterPro" id="IPR036305">
    <property type="entry name" value="RGS_sf"/>
</dbReference>
<dbReference type="PANTHER" id="PTHR10845">
    <property type="entry name" value="REGULATOR OF G PROTEIN SIGNALING"/>
    <property type="match status" value="1"/>
</dbReference>
<evidence type="ECO:0000313" key="3">
    <source>
        <dbReference type="EMBL" id="CAF1061989.1"/>
    </source>
</evidence>